<dbReference type="AlphaFoldDB" id="A0AB35K1Y9"/>
<reference evidence="1" key="1">
    <citation type="submission" date="2022-12" db="EMBL/GenBank/DDBJ databases">
        <title>Acinetobacter lactucae: Emerging opportunistic pathogenic species of genus Acinetobacter isolated from immunocompromised patients in clinical settings of India.</title>
        <authorList>
            <person name="Amar A.K."/>
            <person name="Sawant A.R."/>
            <person name="Meera M."/>
            <person name="Tomar A."/>
            <person name="Sistla S."/>
            <person name="Prashanth K."/>
        </authorList>
    </citation>
    <scope>NUCLEOTIDE SEQUENCE</scope>
    <source>
        <strain evidence="1">PKAL1828C</strain>
    </source>
</reference>
<protein>
    <submittedName>
        <fullName evidence="1">MarR family transcriptional regulator</fullName>
    </submittedName>
</protein>
<dbReference type="RefSeq" id="WP_151748374.1">
    <property type="nucleotide sequence ID" value="NZ_BKIP01000024.1"/>
</dbReference>
<sequence>MIKSQDILVLVKLISIEKQYIKLDNFYSNPKVNFDDLNEAELDDFIELRAFYDSLSVRGLSESIVISKSEVSECLKRLIKVGLLIVSSSYPLKRLNLEEMTWKTNKKALLELILYSFQYFFHTEVSSVDIGIPTVFNNNKLSEYLSYSSSLPYVWPAQSYRSISGLSVQPLHKSVPYASLEDNFLYEIFSLIDVFRIGSPREKKIAENLLREYLL</sequence>
<gene>
    <name evidence="1" type="ORF">M0O54_03780</name>
</gene>
<evidence type="ECO:0000313" key="1">
    <source>
        <dbReference type="EMBL" id="MDD9319249.1"/>
    </source>
</evidence>
<name>A0AB35K1Y9_9GAMM</name>
<dbReference type="Proteomes" id="UP001150055">
    <property type="component" value="Unassembled WGS sequence"/>
</dbReference>
<dbReference type="EMBL" id="JALNTG010000011">
    <property type="protein sequence ID" value="MDD9319249.1"/>
    <property type="molecule type" value="Genomic_DNA"/>
</dbReference>
<accession>A0AB35K1Y9</accession>
<proteinExistence type="predicted"/>
<comment type="caution">
    <text evidence="1">The sequence shown here is derived from an EMBL/GenBank/DDBJ whole genome shotgun (WGS) entry which is preliminary data.</text>
</comment>
<organism evidence="1 2">
    <name type="scientific">Acinetobacter lactucae</name>
    <dbReference type="NCBI Taxonomy" id="1785128"/>
    <lineage>
        <taxon>Bacteria</taxon>
        <taxon>Pseudomonadati</taxon>
        <taxon>Pseudomonadota</taxon>
        <taxon>Gammaproteobacteria</taxon>
        <taxon>Moraxellales</taxon>
        <taxon>Moraxellaceae</taxon>
        <taxon>Acinetobacter</taxon>
        <taxon>Acinetobacter calcoaceticus/baumannii complex</taxon>
    </lineage>
</organism>
<evidence type="ECO:0000313" key="2">
    <source>
        <dbReference type="Proteomes" id="UP001150055"/>
    </source>
</evidence>